<dbReference type="InterPro" id="IPR051722">
    <property type="entry name" value="Endocytosis_PI4K-reg_protein"/>
</dbReference>
<evidence type="ECO:0000313" key="7">
    <source>
        <dbReference type="Proteomes" id="UP000249169"/>
    </source>
</evidence>
<evidence type="ECO:0000313" key="6">
    <source>
        <dbReference type="EMBL" id="RAL23750.1"/>
    </source>
</evidence>
<dbReference type="PROSITE" id="PS50005">
    <property type="entry name" value="TPR"/>
    <property type="match status" value="2"/>
</dbReference>
<dbReference type="RefSeq" id="WP_111729008.1">
    <property type="nucleotide sequence ID" value="NZ_QHKO01000002.1"/>
</dbReference>
<keyword evidence="3" id="KW-0802">TPR repeat</keyword>
<dbReference type="Gene3D" id="1.25.40.10">
    <property type="entry name" value="Tetratricopeptide repeat domain"/>
    <property type="match status" value="4"/>
</dbReference>
<dbReference type="SMART" id="SM00028">
    <property type="entry name" value="TPR"/>
    <property type="match status" value="5"/>
</dbReference>
<evidence type="ECO:0000256" key="5">
    <source>
        <dbReference type="SAM" id="Phobius"/>
    </source>
</evidence>
<keyword evidence="5" id="KW-0812">Transmembrane</keyword>
<feature type="compositionally biased region" description="Basic and acidic residues" evidence="4">
    <location>
        <begin position="150"/>
        <end position="175"/>
    </location>
</feature>
<feature type="repeat" description="TPR" evidence="3">
    <location>
        <begin position="741"/>
        <end position="774"/>
    </location>
</feature>
<comment type="similarity">
    <text evidence="2">Belongs to the YPP1 family.</text>
</comment>
<evidence type="ECO:0000256" key="1">
    <source>
        <dbReference type="ARBA" id="ARBA00002550"/>
    </source>
</evidence>
<dbReference type="OrthoDB" id="5478486at2"/>
<comment type="function">
    <text evidence="1">Involved in endocytosis.</text>
</comment>
<feature type="repeat" description="TPR" evidence="3">
    <location>
        <begin position="917"/>
        <end position="950"/>
    </location>
</feature>
<dbReference type="Proteomes" id="UP000249169">
    <property type="component" value="Unassembled WGS sequence"/>
</dbReference>
<name>A0A328C848_9DELT</name>
<comment type="caution">
    <text evidence="6">The sequence shown here is derived from an EMBL/GenBank/DDBJ whole genome shotgun (WGS) entry which is preliminary data.</text>
</comment>
<dbReference type="AlphaFoldDB" id="A0A328C848"/>
<keyword evidence="5" id="KW-1133">Transmembrane helix</keyword>
<dbReference type="InterPro" id="IPR011990">
    <property type="entry name" value="TPR-like_helical_dom_sf"/>
</dbReference>
<dbReference type="PANTHER" id="PTHR23083:SF464">
    <property type="entry name" value="TETRATRICOPEPTIDE REPEAT DOMAIN 7, ISOFORM A"/>
    <property type="match status" value="1"/>
</dbReference>
<accession>A0A328C848</accession>
<dbReference type="Pfam" id="PF13432">
    <property type="entry name" value="TPR_16"/>
    <property type="match status" value="2"/>
</dbReference>
<feature type="transmembrane region" description="Helical" evidence="5">
    <location>
        <begin position="213"/>
        <end position="234"/>
    </location>
</feature>
<dbReference type="InterPro" id="IPR019734">
    <property type="entry name" value="TPR_rpt"/>
</dbReference>
<feature type="region of interest" description="Disordered" evidence="4">
    <location>
        <begin position="105"/>
        <end position="175"/>
    </location>
</feature>
<dbReference type="SUPFAM" id="SSF48452">
    <property type="entry name" value="TPR-like"/>
    <property type="match status" value="2"/>
</dbReference>
<reference evidence="6 7" key="1">
    <citation type="submission" date="2018-05" db="EMBL/GenBank/DDBJ databases">
        <title>Lujinxingia marina gen. nov. sp. nov., a new facultative anaerobic member of the class Deltaproteobacteria, and proposal of Lujinxingaceae fam. nov.</title>
        <authorList>
            <person name="Li C.-M."/>
        </authorList>
    </citation>
    <scope>NUCLEOTIDE SEQUENCE [LARGE SCALE GENOMIC DNA]</scope>
    <source>
        <strain evidence="6 7">B210</strain>
    </source>
</reference>
<dbReference type="PANTHER" id="PTHR23083">
    <property type="entry name" value="TETRATRICOPEPTIDE REPEAT PROTEIN, TPR"/>
    <property type="match status" value="1"/>
</dbReference>
<evidence type="ECO:0000256" key="3">
    <source>
        <dbReference type="PROSITE-ProRule" id="PRU00339"/>
    </source>
</evidence>
<keyword evidence="7" id="KW-1185">Reference proteome</keyword>
<dbReference type="Pfam" id="PF14559">
    <property type="entry name" value="TPR_19"/>
    <property type="match status" value="1"/>
</dbReference>
<organism evidence="6 7">
    <name type="scientific">Lujinxingia litoralis</name>
    <dbReference type="NCBI Taxonomy" id="2211119"/>
    <lineage>
        <taxon>Bacteria</taxon>
        <taxon>Deltaproteobacteria</taxon>
        <taxon>Bradymonadales</taxon>
        <taxon>Lujinxingiaceae</taxon>
        <taxon>Lujinxingia</taxon>
    </lineage>
</organism>
<protein>
    <submittedName>
        <fullName evidence="6">Uncharacterized protein</fullName>
    </submittedName>
</protein>
<dbReference type="EMBL" id="QHKO01000002">
    <property type="protein sequence ID" value="RAL23750.1"/>
    <property type="molecule type" value="Genomic_DNA"/>
</dbReference>
<proteinExistence type="inferred from homology"/>
<evidence type="ECO:0000256" key="2">
    <source>
        <dbReference type="ARBA" id="ARBA00038251"/>
    </source>
</evidence>
<evidence type="ECO:0000256" key="4">
    <source>
        <dbReference type="SAM" id="MobiDB-lite"/>
    </source>
</evidence>
<sequence>MDFLLRAQKALDRGDAVRGLVQLVEGLRRHPEREDALDLLLYTYTRSVEYPGVESDMLRALEFQPARGELLGLLCEDLESREKVAMARALRQLAREQGMDVIVPAPAVPGARDGDAEQGTDDAEESAAGEPPGEGNGGLAAEASVSGESLARESEEAPEQGEREGARKRGEVLQDPVEVERAQVVRRDVGLPTTEEIERRRPSHSPRHLRRRVALVALGAVALAVLGATTWAGWEHTRRVRLQAELDTRLESLDYMDLTPLDDALAGASRGHRESSEVVERWAFASAVQTVELGPGEEEVGDGELGEGASTAWGMAARALLATAAADWEAATEHVVLAEHSEPMSLAALYARGRLCEARGQWDCALGGYQRLLARHQQFVPAHAGMMRLAAHRYDQALWEAHRQALERAHPEHVYVGLTWFELGEHDARHQTPADGGEDLFVRAWRGLAGAAEALDEDGVLAMDRVRPAVERTPALAPGLVVAGQASVLLFEPEAARDYFLAALADSGLRAEFYHQVQVIAPKGLVALGRPDLALPLSLAVDDAPTLPTDAQAQTRGQVLARYEATRPAHLSEPYEVGDAPTDIRIEALQVRASVLRELGSSEQAVRTLEPLLTQERWSDEARLGIARAHMVAGRRRAARTIVGQIKDEAQRAQGVAALAYASGKFEEAVDAREVPGEWESRRILALSFLALGRGRDAAGVLDERMELDLTRLRIYARSGEVPADFESAVERWNQVGPVGVSHLVDLGTTAFWRRDLERAQALFEQALELAPGHPEVNWQMGLLERLAGEDARARGYFRRSWRGDENDSSLLIELGRVHLDFERYEMAREAFLLATLRDRRSVAAVEGLGRAYMLGDPARGRRDLPQLLRDYSSSAGHAPAVAEMNKWLAILHGSREGDEAAAPHLQRAREVGGNRADVLAEMGRYHLARQESELAREYFARALQKNPTAPAPHWGLAQVALQDGEQQRAAEHLDRLEALDAEAPWPELLKAARTALKPVAEVAE</sequence>
<keyword evidence="5" id="KW-0472">Membrane</keyword>
<feature type="compositionally biased region" description="Acidic residues" evidence="4">
    <location>
        <begin position="116"/>
        <end position="127"/>
    </location>
</feature>
<gene>
    <name evidence="6" type="ORF">DL240_06230</name>
</gene>